<proteinExistence type="inferred from homology"/>
<dbReference type="AlphaFoldDB" id="A0A0R1HPU2"/>
<keyword evidence="4 9" id="KW-0255">Endonuclease</keyword>
<dbReference type="GO" id="GO:0005524">
    <property type="term" value="F:ATP binding"/>
    <property type="evidence" value="ECO:0007669"/>
    <property type="project" value="UniProtKB-UniRule"/>
</dbReference>
<dbReference type="GO" id="GO:0030983">
    <property type="term" value="F:mismatched DNA binding"/>
    <property type="evidence" value="ECO:0007669"/>
    <property type="project" value="InterPro"/>
</dbReference>
<dbReference type="SUPFAM" id="SSF160443">
    <property type="entry name" value="SMR domain-like"/>
    <property type="match status" value="1"/>
</dbReference>
<dbReference type="InterPro" id="IPR046893">
    <property type="entry name" value="MSSS"/>
</dbReference>
<evidence type="ECO:0000256" key="5">
    <source>
        <dbReference type="ARBA" id="ARBA00022801"/>
    </source>
</evidence>
<dbReference type="GO" id="GO:0006298">
    <property type="term" value="P:mismatch repair"/>
    <property type="evidence" value="ECO:0007669"/>
    <property type="project" value="InterPro"/>
</dbReference>
<dbReference type="EC" id="3.1.-.-" evidence="9"/>
<dbReference type="GO" id="GO:0072344">
    <property type="term" value="P:rescue of stalled ribosome"/>
    <property type="evidence" value="ECO:0007669"/>
    <property type="project" value="UniProtKB-UniRule"/>
</dbReference>
<evidence type="ECO:0000259" key="11">
    <source>
        <dbReference type="PROSITE" id="PS50828"/>
    </source>
</evidence>
<evidence type="ECO:0000256" key="8">
    <source>
        <dbReference type="ARBA" id="ARBA00023125"/>
    </source>
</evidence>
<keyword evidence="1 9" id="KW-0540">Nuclease</keyword>
<keyword evidence="6 9" id="KW-0067">ATP-binding</keyword>
<dbReference type="EC" id="3.6.4.-" evidence="9"/>
<dbReference type="SUPFAM" id="SSF52540">
    <property type="entry name" value="P-loop containing nucleoside triphosphate hydrolases"/>
    <property type="match status" value="1"/>
</dbReference>
<comment type="function">
    <text evidence="9">Endonuclease that is involved in the suppression of homologous recombination and thus may have a key role in the control of bacterial genetic diversity.</text>
</comment>
<keyword evidence="5 9" id="KW-0378">Hydrolase</keyword>
<dbReference type="Pfam" id="PF00488">
    <property type="entry name" value="MutS_V"/>
    <property type="match status" value="1"/>
</dbReference>
<dbReference type="SMART" id="SM00463">
    <property type="entry name" value="SMR"/>
    <property type="match status" value="1"/>
</dbReference>
<dbReference type="GO" id="GO:0004519">
    <property type="term" value="F:endonuclease activity"/>
    <property type="evidence" value="ECO:0007669"/>
    <property type="project" value="UniProtKB-UniRule"/>
</dbReference>
<dbReference type="PANTHER" id="PTHR48466:SF2">
    <property type="entry name" value="OS10G0509000 PROTEIN"/>
    <property type="match status" value="1"/>
</dbReference>
<dbReference type="NCBIfam" id="TIGR01069">
    <property type="entry name" value="mutS2"/>
    <property type="match status" value="1"/>
</dbReference>
<evidence type="ECO:0000256" key="2">
    <source>
        <dbReference type="ARBA" id="ARBA00022730"/>
    </source>
</evidence>
<keyword evidence="3 9" id="KW-0547">Nucleotide-binding</keyword>
<name>A0A0R1HPU2_9LACO</name>
<comment type="similarity">
    <text evidence="9">Belongs to the DNA mismatch repair MutS family. MutS2 subfamily.</text>
</comment>
<feature type="domain" description="Smr" evidence="11">
    <location>
        <begin position="710"/>
        <end position="785"/>
    </location>
</feature>
<dbReference type="InterPro" id="IPR007696">
    <property type="entry name" value="DNA_mismatch_repair_MutS_core"/>
</dbReference>
<dbReference type="PATRIC" id="fig|1423719.4.peg.1552"/>
<comment type="subunit">
    <text evidence="9">Homodimer. Binds to stalled ribosomes, contacting rRNA.</text>
</comment>
<dbReference type="GO" id="GO:0045910">
    <property type="term" value="P:negative regulation of DNA recombination"/>
    <property type="evidence" value="ECO:0007669"/>
    <property type="project" value="InterPro"/>
</dbReference>
<dbReference type="SMART" id="SM00534">
    <property type="entry name" value="MUTSac"/>
    <property type="match status" value="1"/>
</dbReference>
<dbReference type="SUPFAM" id="SSF48334">
    <property type="entry name" value="DNA repair protein MutS, domain III"/>
    <property type="match status" value="1"/>
</dbReference>
<keyword evidence="2 9" id="KW-0699">rRNA-binding</keyword>
<reference evidence="12 13" key="1">
    <citation type="journal article" date="2015" name="Genome Announc.">
        <title>Expanding the biotechnology potential of lactobacilli through comparative genomics of 213 strains and associated genera.</title>
        <authorList>
            <person name="Sun Z."/>
            <person name="Harris H.M."/>
            <person name="McCann A."/>
            <person name="Guo C."/>
            <person name="Argimon S."/>
            <person name="Zhang W."/>
            <person name="Yang X."/>
            <person name="Jeffery I.B."/>
            <person name="Cooney J.C."/>
            <person name="Kagawa T.F."/>
            <person name="Liu W."/>
            <person name="Song Y."/>
            <person name="Salvetti E."/>
            <person name="Wrobel A."/>
            <person name="Rasinkangas P."/>
            <person name="Parkhill J."/>
            <person name="Rea M.C."/>
            <person name="O'Sullivan O."/>
            <person name="Ritari J."/>
            <person name="Douillard F.P."/>
            <person name="Paul Ross R."/>
            <person name="Yang R."/>
            <person name="Briner A.E."/>
            <person name="Felis G.E."/>
            <person name="de Vos W.M."/>
            <person name="Barrangou R."/>
            <person name="Klaenhammer T.R."/>
            <person name="Caufield P.W."/>
            <person name="Cui Y."/>
            <person name="Zhang H."/>
            <person name="O'Toole P.W."/>
        </authorList>
    </citation>
    <scope>NUCLEOTIDE SEQUENCE [LARGE SCALE GENOMIC DNA]</scope>
    <source>
        <strain evidence="12 13">DSM 15638</strain>
    </source>
</reference>
<dbReference type="Gene3D" id="3.30.1370.110">
    <property type="match status" value="1"/>
</dbReference>
<evidence type="ECO:0000256" key="9">
    <source>
        <dbReference type="HAMAP-Rule" id="MF_00092"/>
    </source>
</evidence>
<gene>
    <name evidence="9" type="primary">mutS2</name>
    <name evidence="9" type="synonym">rqcU</name>
    <name evidence="12" type="ORF">FC66_GL001526</name>
</gene>
<dbReference type="SMART" id="SM00533">
    <property type="entry name" value="MUTSd"/>
    <property type="match status" value="1"/>
</dbReference>
<evidence type="ECO:0000256" key="6">
    <source>
        <dbReference type="ARBA" id="ARBA00022840"/>
    </source>
</evidence>
<accession>A0A0R1HPU2</accession>
<dbReference type="PIRSF" id="PIRSF005814">
    <property type="entry name" value="MutS_YshD"/>
    <property type="match status" value="1"/>
</dbReference>
<keyword evidence="10" id="KW-0175">Coiled coil</keyword>
<dbReference type="STRING" id="1423719.FC66_GL001526"/>
<feature type="binding site" evidence="9">
    <location>
        <begin position="334"/>
        <end position="341"/>
    </location>
    <ligand>
        <name>ATP</name>
        <dbReference type="ChEBI" id="CHEBI:30616"/>
    </ligand>
</feature>
<dbReference type="Gene3D" id="3.40.50.300">
    <property type="entry name" value="P-loop containing nucleotide triphosphate hydrolases"/>
    <property type="match status" value="1"/>
</dbReference>
<dbReference type="InterPro" id="IPR045076">
    <property type="entry name" value="MutS"/>
</dbReference>
<evidence type="ECO:0000256" key="3">
    <source>
        <dbReference type="ARBA" id="ARBA00022741"/>
    </source>
</evidence>
<dbReference type="InterPro" id="IPR027417">
    <property type="entry name" value="P-loop_NTPase"/>
</dbReference>
<dbReference type="RefSeq" id="WP_057974576.1">
    <property type="nucleotide sequence ID" value="NZ_AZDI01000009.1"/>
</dbReference>
<dbReference type="PANTHER" id="PTHR48466">
    <property type="entry name" value="OS10G0509000 PROTEIN-RELATED"/>
    <property type="match status" value="1"/>
</dbReference>
<comment type="function">
    <text evidence="9">Acts as a ribosome collision sensor, splitting the ribosome into its 2 subunits. Detects stalled/collided 70S ribosomes which it binds and splits by an ATP-hydrolysis driven conformational change. Acts upstream of the ribosome quality control system (RQC), a ribosome-associated complex that mediates the extraction of incompletely synthesized nascent chains from stalled ribosomes and their subsequent degradation. Probably generates substrates for RQC.</text>
</comment>
<dbReference type="PROSITE" id="PS00486">
    <property type="entry name" value="DNA_MISMATCH_REPAIR_2"/>
    <property type="match status" value="1"/>
</dbReference>
<evidence type="ECO:0000256" key="10">
    <source>
        <dbReference type="SAM" id="Coils"/>
    </source>
</evidence>
<evidence type="ECO:0000256" key="7">
    <source>
        <dbReference type="ARBA" id="ARBA00022884"/>
    </source>
</evidence>
<comment type="caution">
    <text evidence="12">The sequence shown here is derived from an EMBL/GenBank/DDBJ whole genome shotgun (WGS) entry which is preliminary data.</text>
</comment>
<evidence type="ECO:0000313" key="12">
    <source>
        <dbReference type="EMBL" id="KRK45409.1"/>
    </source>
</evidence>
<dbReference type="EMBL" id="AZDI01000009">
    <property type="protein sequence ID" value="KRK45409.1"/>
    <property type="molecule type" value="Genomic_DNA"/>
</dbReference>
<dbReference type="FunFam" id="3.40.50.300:FF:000830">
    <property type="entry name" value="Endonuclease MutS2"/>
    <property type="match status" value="1"/>
</dbReference>
<dbReference type="GO" id="GO:0016887">
    <property type="term" value="F:ATP hydrolysis activity"/>
    <property type="evidence" value="ECO:0007669"/>
    <property type="project" value="InterPro"/>
</dbReference>
<dbReference type="InterPro" id="IPR036063">
    <property type="entry name" value="Smr_dom_sf"/>
</dbReference>
<dbReference type="OrthoDB" id="9808166at2"/>
<keyword evidence="13" id="KW-1185">Reference proteome</keyword>
<dbReference type="Pfam" id="PF20297">
    <property type="entry name" value="MSSS"/>
    <property type="match status" value="1"/>
</dbReference>
<evidence type="ECO:0000313" key="13">
    <source>
        <dbReference type="Proteomes" id="UP000051450"/>
    </source>
</evidence>
<keyword evidence="8 9" id="KW-0238">DNA-binding</keyword>
<dbReference type="GO" id="GO:0019843">
    <property type="term" value="F:rRNA binding"/>
    <property type="evidence" value="ECO:0007669"/>
    <property type="project" value="UniProtKB-UniRule"/>
</dbReference>
<protein>
    <recommendedName>
        <fullName evidence="9">Endonuclease MutS2</fullName>
        <ecNumber evidence="9">3.1.-.-</ecNumber>
    </recommendedName>
    <alternativeName>
        <fullName evidence="9">Ribosome-associated protein quality control-upstream factor</fullName>
        <shortName evidence="9">RQC-upstream factor</shortName>
        <shortName evidence="9">RqcU</shortName>
        <ecNumber evidence="9">3.6.4.-</ecNumber>
    </alternativeName>
</protein>
<dbReference type="GO" id="GO:0140664">
    <property type="term" value="F:ATP-dependent DNA damage sensor activity"/>
    <property type="evidence" value="ECO:0007669"/>
    <property type="project" value="InterPro"/>
</dbReference>
<sequence>MNEKGLNTLEYQKVKQQIQAFISTESGQEEVNGLKPMIDLEKIQKDLDETQDAVKILRLRGGIPLPQLVNVKPHMKRLDMGASLNGKELAAVGRVLRTTNEIKLFFKDLADSEIELVRLFDWIDKLENLPDISRRLNQSIENDGHITDEASPVLHNIRQNILRSESAIRAKLQEFTRGKSAKYLSEALITIRNERYVIPVKAEYRGQFGGAVHDQSATGQTLFIEPQAIVEMNNRLREQQLAQADEERRILAELSELIAPFTAEILENAYILGHFDFVNAKAQYASSIKATEPTISVENDIFLRQARHPLLDSKKVVANDIMLGKDYQAIVVTGPNTGGKTITLKTLGLIQMMGQSGLNIPTSEGSRIGIFEDIFADIGDEQSIEQSLSTFSAHMTNIVSILANINDRSLVLFDELGAGTDPQEGAALAISILDAVGAKGSYTVATTHYPELKAYGFNRAGTINASMEFDSVTLQPTYRLLIGIPGRSNAFDISRKIGLDSAIVDQAQSLTDQDSQDLNEMISDLMSKRKEAEDEALALQVQLTDATKLHDDLAKEYGDFVTQRESMTNKAKEKANDIVADAEIDADKIIKKIRQMQITQGQAIKEHKLIDAKSQLSQMHQPTDALKKNKVLQRAKSKQEFRVNDDVLVKTYGQQGVLVKKMSKTEWEVQLGILKMKISEDDLQKVHVESDKKDRTVFKNAASTSTSTSLDLRGQRYDDAMSQVDQYIDSVLLAGYASVTIVHGKGTGALRTGITDYLKANRHVKSFEFAAPNAGGNGATIVHFK</sequence>
<feature type="coiled-coil region" evidence="10">
    <location>
        <begin position="229"/>
        <end position="257"/>
    </location>
</feature>
<dbReference type="CDD" id="cd03280">
    <property type="entry name" value="ABC_MutS2"/>
    <property type="match status" value="1"/>
</dbReference>
<dbReference type="InterPro" id="IPR000432">
    <property type="entry name" value="DNA_mismatch_repair_MutS_C"/>
</dbReference>
<dbReference type="InterPro" id="IPR036187">
    <property type="entry name" value="DNA_mismatch_repair_MutS_sf"/>
</dbReference>
<keyword evidence="7 9" id="KW-0694">RNA-binding</keyword>
<dbReference type="GO" id="GO:0043023">
    <property type="term" value="F:ribosomal large subunit binding"/>
    <property type="evidence" value="ECO:0007669"/>
    <property type="project" value="UniProtKB-UniRule"/>
</dbReference>
<dbReference type="InterPro" id="IPR005747">
    <property type="entry name" value="MutS2"/>
</dbReference>
<organism evidence="12 13">
    <name type="scientific">Dellaglioa algida DSM 15638</name>
    <dbReference type="NCBI Taxonomy" id="1423719"/>
    <lineage>
        <taxon>Bacteria</taxon>
        <taxon>Bacillati</taxon>
        <taxon>Bacillota</taxon>
        <taxon>Bacilli</taxon>
        <taxon>Lactobacillales</taxon>
        <taxon>Lactobacillaceae</taxon>
        <taxon>Dellaglioa</taxon>
    </lineage>
</organism>
<dbReference type="Pfam" id="PF01713">
    <property type="entry name" value="Smr"/>
    <property type="match status" value="1"/>
</dbReference>
<dbReference type="PROSITE" id="PS50828">
    <property type="entry name" value="SMR"/>
    <property type="match status" value="1"/>
</dbReference>
<dbReference type="HAMAP" id="MF_00092">
    <property type="entry name" value="MutS2"/>
    <property type="match status" value="1"/>
</dbReference>
<feature type="coiled-coil region" evidence="10">
    <location>
        <begin position="515"/>
        <end position="549"/>
    </location>
</feature>
<dbReference type="Proteomes" id="UP000051450">
    <property type="component" value="Unassembled WGS sequence"/>
</dbReference>
<evidence type="ECO:0000256" key="4">
    <source>
        <dbReference type="ARBA" id="ARBA00022759"/>
    </source>
</evidence>
<dbReference type="InterPro" id="IPR002625">
    <property type="entry name" value="Smr_dom"/>
</dbReference>
<evidence type="ECO:0000256" key="1">
    <source>
        <dbReference type="ARBA" id="ARBA00022722"/>
    </source>
</evidence>